<dbReference type="GO" id="GO:0019166">
    <property type="term" value="F:trans-2-enoyl-CoA reductase (NADPH) activity"/>
    <property type="evidence" value="ECO:0007669"/>
    <property type="project" value="UniProtKB-EC"/>
</dbReference>
<evidence type="ECO:0000256" key="18">
    <source>
        <dbReference type="ARBA" id="ARBA00049108"/>
    </source>
</evidence>
<keyword evidence="5" id="KW-0597">Phosphoprotein</keyword>
<dbReference type="OrthoDB" id="286404at2"/>
<dbReference type="EC" id="1.3.1.38" evidence="14"/>
<sequence length="289" mass="31525">MHDNLGFDDEQLAAMPTVYRSDLLHDQVVLVSGGGSGIGKGIAFLCARLGAKVVICGRTQERLTATCDAIEHAVGTRPLDIAMSIREPEMVDTLMDRVFEEYGRLDHLINNAGGQFPQDAIDFTRKGWKAVIDLNLNGTWWMMQAAAVRWRERSQPGDIIGIVANVERGMPQAAHTCAARAGVIYLSKTLATEWAPLNIRVNTVAGGVIESEGFRVYPPDALERFHEANPMRKRGDVWDIAEACVYLMAPSGDFITGEMLVVDGGQAQNGAVWPAGRPEYFGGKKPNGI</sequence>
<organism evidence="22 23">
    <name type="scientific">Allopontixanthobacter sediminis</name>
    <dbReference type="NCBI Taxonomy" id="1689985"/>
    <lineage>
        <taxon>Bacteria</taxon>
        <taxon>Pseudomonadati</taxon>
        <taxon>Pseudomonadota</taxon>
        <taxon>Alphaproteobacteria</taxon>
        <taxon>Sphingomonadales</taxon>
        <taxon>Erythrobacteraceae</taxon>
        <taxon>Allopontixanthobacter</taxon>
    </lineage>
</organism>
<dbReference type="Proteomes" id="UP000431922">
    <property type="component" value="Unassembled WGS sequence"/>
</dbReference>
<comment type="similarity">
    <text evidence="3">Belongs to the short-chain dehydrogenases/reductases (SDR) family.</text>
</comment>
<keyword evidence="7" id="KW-0521">NADP</keyword>
<proteinExistence type="inferred from homology"/>
<evidence type="ECO:0000256" key="16">
    <source>
        <dbReference type="ARBA" id="ARBA00047570"/>
    </source>
</evidence>
<evidence type="ECO:0000256" key="20">
    <source>
        <dbReference type="ARBA" id="ARBA00049386"/>
    </source>
</evidence>
<comment type="catalytic activity">
    <reaction evidence="21">
        <text>(2E)-octenoyl-CoA + NADPH + H(+) = octanoyl-CoA + NADP(+)</text>
        <dbReference type="Rhea" id="RHEA:44952"/>
        <dbReference type="ChEBI" id="CHEBI:15378"/>
        <dbReference type="ChEBI" id="CHEBI:57386"/>
        <dbReference type="ChEBI" id="CHEBI:57783"/>
        <dbReference type="ChEBI" id="CHEBI:58349"/>
        <dbReference type="ChEBI" id="CHEBI:62242"/>
    </reaction>
    <physiologicalReaction direction="left-to-right" evidence="21">
        <dbReference type="Rhea" id="RHEA:44953"/>
    </physiologicalReaction>
</comment>
<evidence type="ECO:0000256" key="17">
    <source>
        <dbReference type="ARBA" id="ARBA00048686"/>
    </source>
</evidence>
<evidence type="ECO:0000256" key="5">
    <source>
        <dbReference type="ARBA" id="ARBA00022553"/>
    </source>
</evidence>
<dbReference type="FunFam" id="3.40.50.720:FF:000084">
    <property type="entry name" value="Short-chain dehydrogenase reductase"/>
    <property type="match status" value="1"/>
</dbReference>
<keyword evidence="23" id="KW-1185">Reference proteome</keyword>
<comment type="function">
    <text evidence="12">Participates in chain elongation of fatty acids. Catalyzes the reduction of trans-2-enoyl-CoAs of varying chain lengths from 6:1 to 16:1, having maximum activity with 10:1 CoA. Has no 2,4-dienoyl-CoA reductase activity.</text>
</comment>
<keyword evidence="9" id="KW-0443">Lipid metabolism</keyword>
<comment type="subcellular location">
    <subcellularLocation>
        <location evidence="1">Peroxisome</location>
    </subcellularLocation>
</comment>
<evidence type="ECO:0000256" key="15">
    <source>
        <dbReference type="ARBA" id="ARBA00041063"/>
    </source>
</evidence>
<comment type="catalytic activity">
    <reaction evidence="17">
        <text>(2E)-tetradecenoyl-CoA + NADPH + H(+) = tetradecanoyl-CoA + NADP(+)</text>
        <dbReference type="Rhea" id="RHEA:44968"/>
        <dbReference type="ChEBI" id="CHEBI:15378"/>
        <dbReference type="ChEBI" id="CHEBI:57385"/>
        <dbReference type="ChEBI" id="CHEBI:57783"/>
        <dbReference type="ChEBI" id="CHEBI:58349"/>
        <dbReference type="ChEBI" id="CHEBI:61405"/>
    </reaction>
    <physiologicalReaction direction="left-to-right" evidence="17">
        <dbReference type="Rhea" id="RHEA:44969"/>
    </physiologicalReaction>
</comment>
<dbReference type="InterPro" id="IPR052388">
    <property type="entry name" value="Peroxisomal_t2-enoyl-CoA_red"/>
</dbReference>
<evidence type="ECO:0000256" key="7">
    <source>
        <dbReference type="ARBA" id="ARBA00022857"/>
    </source>
</evidence>
<dbReference type="InterPro" id="IPR002347">
    <property type="entry name" value="SDR_fam"/>
</dbReference>
<dbReference type="AlphaFoldDB" id="A0A845AXA1"/>
<comment type="catalytic activity">
    <reaction evidence="18">
        <text>(2E)-hexenoyl-CoA + NADPH + H(+) = hexanoyl-CoA + NADP(+)</text>
        <dbReference type="Rhea" id="RHEA:44956"/>
        <dbReference type="ChEBI" id="CHEBI:15378"/>
        <dbReference type="ChEBI" id="CHEBI:57783"/>
        <dbReference type="ChEBI" id="CHEBI:58349"/>
        <dbReference type="ChEBI" id="CHEBI:62077"/>
        <dbReference type="ChEBI" id="CHEBI:62620"/>
    </reaction>
    <physiologicalReaction direction="left-to-right" evidence="18">
        <dbReference type="Rhea" id="RHEA:44957"/>
    </physiologicalReaction>
</comment>
<dbReference type="InterPro" id="IPR036291">
    <property type="entry name" value="NAD(P)-bd_dom_sf"/>
</dbReference>
<comment type="catalytic activity">
    <reaction evidence="20">
        <text>(2E)-decenoyl-CoA + NADPH + H(+) = decanoyl-CoA + NADP(+)</text>
        <dbReference type="Rhea" id="RHEA:44960"/>
        <dbReference type="ChEBI" id="CHEBI:15378"/>
        <dbReference type="ChEBI" id="CHEBI:57783"/>
        <dbReference type="ChEBI" id="CHEBI:58349"/>
        <dbReference type="ChEBI" id="CHEBI:61406"/>
        <dbReference type="ChEBI" id="CHEBI:61430"/>
    </reaction>
    <physiologicalReaction direction="left-to-right" evidence="20">
        <dbReference type="Rhea" id="RHEA:44961"/>
    </physiologicalReaction>
</comment>
<protein>
    <recommendedName>
        <fullName evidence="15">Peroxisomal trans-2-enoyl-CoA reductase</fullName>
        <ecNumber evidence="14">1.3.1.38</ecNumber>
    </recommendedName>
</protein>
<keyword evidence="10" id="KW-0576">Peroxisome</keyword>
<evidence type="ECO:0000256" key="9">
    <source>
        <dbReference type="ARBA" id="ARBA00023098"/>
    </source>
</evidence>
<evidence type="ECO:0000313" key="23">
    <source>
        <dbReference type="Proteomes" id="UP000431922"/>
    </source>
</evidence>
<evidence type="ECO:0000313" key="22">
    <source>
        <dbReference type="EMBL" id="MXP42870.1"/>
    </source>
</evidence>
<comment type="subunit">
    <text evidence="13">Interacts with PEX5, probably required to target it into peroxisomes.</text>
</comment>
<keyword evidence="6" id="KW-0276">Fatty acid metabolism</keyword>
<gene>
    <name evidence="22" type="ORF">GRI65_00195</name>
</gene>
<comment type="pathway">
    <text evidence="2">Lipid metabolism.</text>
</comment>
<evidence type="ECO:0000256" key="4">
    <source>
        <dbReference type="ARBA" id="ARBA00022516"/>
    </source>
</evidence>
<dbReference type="Pfam" id="PF13561">
    <property type="entry name" value="adh_short_C2"/>
    <property type="match status" value="1"/>
</dbReference>
<evidence type="ECO:0000256" key="19">
    <source>
        <dbReference type="ARBA" id="ARBA00049251"/>
    </source>
</evidence>
<dbReference type="EMBL" id="WTYL01000001">
    <property type="protein sequence ID" value="MXP42870.1"/>
    <property type="molecule type" value="Genomic_DNA"/>
</dbReference>
<keyword evidence="11" id="KW-0275">Fatty acid biosynthesis</keyword>
<evidence type="ECO:0000256" key="2">
    <source>
        <dbReference type="ARBA" id="ARBA00005189"/>
    </source>
</evidence>
<dbReference type="GO" id="GO:0006633">
    <property type="term" value="P:fatty acid biosynthetic process"/>
    <property type="evidence" value="ECO:0007669"/>
    <property type="project" value="UniProtKB-KW"/>
</dbReference>
<dbReference type="PANTHER" id="PTHR24317">
    <property type="entry name" value="PEROXISOMAL TRANS-2-ENOYL-COA REDUCTASE"/>
    <property type="match status" value="1"/>
</dbReference>
<evidence type="ECO:0000256" key="3">
    <source>
        <dbReference type="ARBA" id="ARBA00006484"/>
    </source>
</evidence>
<dbReference type="PRINTS" id="PR00081">
    <property type="entry name" value="GDHRDH"/>
</dbReference>
<evidence type="ECO:0000256" key="11">
    <source>
        <dbReference type="ARBA" id="ARBA00023160"/>
    </source>
</evidence>
<comment type="catalytic activity">
    <reaction evidence="19">
        <text>a (2E)-enoyl-CoA + NADPH + H(+) = a 2,3-saturated acyl-CoA + NADP(+)</text>
        <dbReference type="Rhea" id="RHEA:33763"/>
        <dbReference type="ChEBI" id="CHEBI:15378"/>
        <dbReference type="ChEBI" id="CHEBI:57783"/>
        <dbReference type="ChEBI" id="CHEBI:58349"/>
        <dbReference type="ChEBI" id="CHEBI:58856"/>
        <dbReference type="ChEBI" id="CHEBI:65111"/>
        <dbReference type="EC" id="1.3.1.38"/>
    </reaction>
    <physiologicalReaction direction="left-to-right" evidence="19">
        <dbReference type="Rhea" id="RHEA:33764"/>
    </physiologicalReaction>
</comment>
<accession>A0A845AXA1</accession>
<evidence type="ECO:0000256" key="12">
    <source>
        <dbReference type="ARBA" id="ARBA00037124"/>
    </source>
</evidence>
<evidence type="ECO:0000256" key="14">
    <source>
        <dbReference type="ARBA" id="ARBA00038849"/>
    </source>
</evidence>
<evidence type="ECO:0000256" key="1">
    <source>
        <dbReference type="ARBA" id="ARBA00004275"/>
    </source>
</evidence>
<evidence type="ECO:0000256" key="6">
    <source>
        <dbReference type="ARBA" id="ARBA00022832"/>
    </source>
</evidence>
<comment type="caution">
    <text evidence="22">The sequence shown here is derived from an EMBL/GenBank/DDBJ whole genome shotgun (WGS) entry which is preliminary data.</text>
</comment>
<evidence type="ECO:0000256" key="8">
    <source>
        <dbReference type="ARBA" id="ARBA00023002"/>
    </source>
</evidence>
<dbReference type="SUPFAM" id="SSF51735">
    <property type="entry name" value="NAD(P)-binding Rossmann-fold domains"/>
    <property type="match status" value="1"/>
</dbReference>
<keyword evidence="8" id="KW-0560">Oxidoreductase</keyword>
<name>A0A845AXA1_9SPHN</name>
<dbReference type="PANTHER" id="PTHR24317:SF7">
    <property type="entry name" value="PEROXISOMAL TRANS-2-ENOYL-COA REDUCTASE"/>
    <property type="match status" value="1"/>
</dbReference>
<comment type="catalytic activity">
    <reaction evidence="16">
        <text>(2E)-dodecenoyl-CoA + NADPH + H(+) = dodecanoyl-CoA + NADP(+)</text>
        <dbReference type="Rhea" id="RHEA:44964"/>
        <dbReference type="ChEBI" id="CHEBI:15378"/>
        <dbReference type="ChEBI" id="CHEBI:57330"/>
        <dbReference type="ChEBI" id="CHEBI:57375"/>
        <dbReference type="ChEBI" id="CHEBI:57783"/>
        <dbReference type="ChEBI" id="CHEBI:58349"/>
    </reaction>
    <physiologicalReaction direction="left-to-right" evidence="16">
        <dbReference type="Rhea" id="RHEA:44965"/>
    </physiologicalReaction>
</comment>
<evidence type="ECO:0000256" key="21">
    <source>
        <dbReference type="ARBA" id="ARBA00049559"/>
    </source>
</evidence>
<evidence type="ECO:0000256" key="10">
    <source>
        <dbReference type="ARBA" id="ARBA00023140"/>
    </source>
</evidence>
<dbReference type="Gene3D" id="3.40.50.720">
    <property type="entry name" value="NAD(P)-binding Rossmann-like Domain"/>
    <property type="match status" value="1"/>
</dbReference>
<evidence type="ECO:0000256" key="13">
    <source>
        <dbReference type="ARBA" id="ARBA00038622"/>
    </source>
</evidence>
<dbReference type="RefSeq" id="WP_160754535.1">
    <property type="nucleotide sequence ID" value="NZ_WTYL01000001.1"/>
</dbReference>
<keyword evidence="4" id="KW-0444">Lipid biosynthesis</keyword>
<reference evidence="22 23" key="1">
    <citation type="submission" date="2019-12" db="EMBL/GenBank/DDBJ databases">
        <title>Genomic-based taxomic classification of the family Erythrobacteraceae.</title>
        <authorList>
            <person name="Xu L."/>
        </authorList>
    </citation>
    <scope>NUCLEOTIDE SEQUENCE [LARGE SCALE GENOMIC DNA]</scope>
    <source>
        <strain evidence="22 23">KCTC 42453</strain>
    </source>
</reference>